<dbReference type="AlphaFoldDB" id="A0A6V8NQS3"/>
<evidence type="ECO:0000313" key="2">
    <source>
        <dbReference type="Proteomes" id="UP000580051"/>
    </source>
</evidence>
<evidence type="ECO:0000313" key="1">
    <source>
        <dbReference type="EMBL" id="GFP22427.1"/>
    </source>
</evidence>
<dbReference type="Proteomes" id="UP000580051">
    <property type="component" value="Unassembled WGS sequence"/>
</dbReference>
<dbReference type="EMBL" id="BLRV01000413">
    <property type="protein sequence ID" value="GFP22427.1"/>
    <property type="molecule type" value="Genomic_DNA"/>
</dbReference>
<accession>A0A6V8NQS3</accession>
<proteinExistence type="predicted"/>
<feature type="non-terminal residue" evidence="1">
    <location>
        <position position="1"/>
    </location>
</feature>
<reference evidence="1 2" key="1">
    <citation type="journal article" date="2020" name="Front. Microbiol.">
        <title>Single-cell genomics of novel Actinobacteria with the Wood-Ljungdahl pathway discovered in a serpentinizing system.</title>
        <authorList>
            <person name="Merino N."/>
            <person name="Kawai M."/>
            <person name="Boyd E.S."/>
            <person name="Colman D.R."/>
            <person name="McGlynn S.E."/>
            <person name="Nealson K.H."/>
            <person name="Kurokawa K."/>
            <person name="Hongoh Y."/>
        </authorList>
    </citation>
    <scope>NUCLEOTIDE SEQUENCE [LARGE SCALE GENOMIC DNA]</scope>
    <source>
        <strain evidence="1 2">S06</strain>
    </source>
</reference>
<name>A0A6V8NQS3_9ACTN</name>
<gene>
    <name evidence="1" type="ORF">HKBW3S06_01655</name>
</gene>
<comment type="caution">
    <text evidence="1">The sequence shown here is derived from an EMBL/GenBank/DDBJ whole genome shotgun (WGS) entry which is preliminary data.</text>
</comment>
<sequence>GWVMGRILEGQKIWVNSKIRYTKNTV</sequence>
<organism evidence="1 2">
    <name type="scientific">Candidatus Hakubella thermalkaliphila</name>
    <dbReference type="NCBI Taxonomy" id="2754717"/>
    <lineage>
        <taxon>Bacteria</taxon>
        <taxon>Bacillati</taxon>
        <taxon>Actinomycetota</taxon>
        <taxon>Actinomycetota incertae sedis</taxon>
        <taxon>Candidatus Hakubellales</taxon>
        <taxon>Candidatus Hakubellaceae</taxon>
        <taxon>Candidatus Hakubella</taxon>
    </lineage>
</organism>
<protein>
    <submittedName>
        <fullName evidence="1">Uncharacterized protein</fullName>
    </submittedName>
</protein>